<dbReference type="SUPFAM" id="SSF55154">
    <property type="entry name" value="CYTH-like phosphatases"/>
    <property type="match status" value="1"/>
</dbReference>
<sequence>MIEAERKARVHDPEGVMRQLDARASGRSDVYRDTYYDDPAGTLEKEDRELRVRTVHGPDGTLSFLTYKGARVDEASGSKPEDETGVMDPDAVHAILRGLGYIPVIAFEKRCRNYKFDARGREMVATLVRVPEIEGTFIELETQTVEGDLLPALDDILAVLGELGISSADLTTELYTDAVRARRN</sequence>
<dbReference type="InterPro" id="IPR008173">
    <property type="entry name" value="Adenylyl_cyclase_CyaB"/>
</dbReference>
<dbReference type="Pfam" id="PF01928">
    <property type="entry name" value="CYTH"/>
    <property type="match status" value="1"/>
</dbReference>
<dbReference type="SMART" id="SM01118">
    <property type="entry name" value="CYTH"/>
    <property type="match status" value="1"/>
</dbReference>
<evidence type="ECO:0000259" key="2">
    <source>
        <dbReference type="PROSITE" id="PS51707"/>
    </source>
</evidence>
<dbReference type="InterPro" id="IPR033469">
    <property type="entry name" value="CYTH-like_dom_sf"/>
</dbReference>
<dbReference type="PANTHER" id="PTHR21028:SF2">
    <property type="entry name" value="CYTH DOMAIN-CONTAINING PROTEIN"/>
    <property type="match status" value="1"/>
</dbReference>
<proteinExistence type="predicted"/>
<gene>
    <name evidence="3" type="primary">cyaB</name>
    <name evidence="3" type="ORF">GCM10009544_39750</name>
</gene>
<dbReference type="InterPro" id="IPR023577">
    <property type="entry name" value="CYTH_domain"/>
</dbReference>
<reference evidence="3 4" key="1">
    <citation type="journal article" date="2019" name="Int. J. Syst. Evol. Microbiol.">
        <title>The Global Catalogue of Microorganisms (GCM) 10K type strain sequencing project: providing services to taxonomists for standard genome sequencing and annotation.</title>
        <authorList>
            <consortium name="The Broad Institute Genomics Platform"/>
            <consortium name="The Broad Institute Genome Sequencing Center for Infectious Disease"/>
            <person name="Wu L."/>
            <person name="Ma J."/>
        </authorList>
    </citation>
    <scope>NUCLEOTIDE SEQUENCE [LARGE SCALE GENOMIC DNA]</scope>
    <source>
        <strain evidence="3 4">JCM 10649</strain>
    </source>
</reference>
<evidence type="ECO:0000313" key="3">
    <source>
        <dbReference type="EMBL" id="GAA0473798.1"/>
    </source>
</evidence>
<evidence type="ECO:0000256" key="1">
    <source>
        <dbReference type="SAM" id="MobiDB-lite"/>
    </source>
</evidence>
<accession>A0ABN1ADK5</accession>
<comment type="caution">
    <text evidence="3">The sequence shown here is derived from an EMBL/GenBank/DDBJ whole genome shotgun (WGS) entry which is preliminary data.</text>
</comment>
<keyword evidence="4" id="KW-1185">Reference proteome</keyword>
<dbReference type="CDD" id="cd07890">
    <property type="entry name" value="CYTH-like_AC_IV-like"/>
    <property type="match status" value="1"/>
</dbReference>
<dbReference type="RefSeq" id="WP_344092528.1">
    <property type="nucleotide sequence ID" value="NZ_BAAAHB010000045.1"/>
</dbReference>
<dbReference type="Gene3D" id="2.40.320.10">
    <property type="entry name" value="Hypothetical Protein Pfu-838710-001"/>
    <property type="match status" value="1"/>
</dbReference>
<dbReference type="PANTHER" id="PTHR21028">
    <property type="entry name" value="SI:CH211-156B7.4"/>
    <property type="match status" value="1"/>
</dbReference>
<dbReference type="PROSITE" id="PS51707">
    <property type="entry name" value="CYTH"/>
    <property type="match status" value="1"/>
</dbReference>
<organism evidence="3 4">
    <name type="scientific">Streptomyces stramineus</name>
    <dbReference type="NCBI Taxonomy" id="173861"/>
    <lineage>
        <taxon>Bacteria</taxon>
        <taxon>Bacillati</taxon>
        <taxon>Actinomycetota</taxon>
        <taxon>Actinomycetes</taxon>
        <taxon>Kitasatosporales</taxon>
        <taxon>Streptomycetaceae</taxon>
        <taxon>Streptomyces</taxon>
    </lineage>
</organism>
<evidence type="ECO:0000313" key="4">
    <source>
        <dbReference type="Proteomes" id="UP001499895"/>
    </source>
</evidence>
<protein>
    <submittedName>
        <fullName evidence="3">Class IV adenylate cyclase</fullName>
    </submittedName>
</protein>
<name>A0ABN1ADK5_9ACTN</name>
<feature type="region of interest" description="Disordered" evidence="1">
    <location>
        <begin position="1"/>
        <end position="23"/>
    </location>
</feature>
<feature type="domain" description="CYTH" evidence="2">
    <location>
        <begin position="1"/>
        <end position="181"/>
    </location>
</feature>
<dbReference type="Proteomes" id="UP001499895">
    <property type="component" value="Unassembled WGS sequence"/>
</dbReference>
<dbReference type="EMBL" id="BAAAHB010000045">
    <property type="protein sequence ID" value="GAA0473798.1"/>
    <property type="molecule type" value="Genomic_DNA"/>
</dbReference>